<evidence type="ECO:0000313" key="3">
    <source>
        <dbReference type="Proteomes" id="UP001626550"/>
    </source>
</evidence>
<keyword evidence="3" id="KW-1185">Reference proteome</keyword>
<accession>A0ABD2Q0B3</accession>
<gene>
    <name evidence="2" type="ORF">Ciccas_008316</name>
</gene>
<keyword evidence="1" id="KW-0175">Coiled coil</keyword>
<evidence type="ECO:0000313" key="2">
    <source>
        <dbReference type="EMBL" id="KAL3313088.1"/>
    </source>
</evidence>
<comment type="caution">
    <text evidence="2">The sequence shown here is derived from an EMBL/GenBank/DDBJ whole genome shotgun (WGS) entry which is preliminary data.</text>
</comment>
<proteinExistence type="predicted"/>
<dbReference type="AlphaFoldDB" id="A0ABD2Q0B3"/>
<feature type="coiled-coil region" evidence="1">
    <location>
        <begin position="175"/>
        <end position="241"/>
    </location>
</feature>
<feature type="coiled-coil region" evidence="1">
    <location>
        <begin position="269"/>
        <end position="310"/>
    </location>
</feature>
<dbReference type="Proteomes" id="UP001626550">
    <property type="component" value="Unassembled WGS sequence"/>
</dbReference>
<reference evidence="2 3" key="1">
    <citation type="submission" date="2024-11" db="EMBL/GenBank/DDBJ databases">
        <title>Adaptive evolution of stress response genes in parasites aligns with host niche diversity.</title>
        <authorList>
            <person name="Hahn C."/>
            <person name="Resl P."/>
        </authorList>
    </citation>
    <scope>NUCLEOTIDE SEQUENCE [LARGE SCALE GENOMIC DNA]</scope>
    <source>
        <strain evidence="2">EGGRZ-B1_66</strain>
        <tissue evidence="2">Body</tissue>
    </source>
</reference>
<dbReference type="EMBL" id="JBJKFK010001441">
    <property type="protein sequence ID" value="KAL3313088.1"/>
    <property type="molecule type" value="Genomic_DNA"/>
</dbReference>
<evidence type="ECO:0000256" key="1">
    <source>
        <dbReference type="SAM" id="Coils"/>
    </source>
</evidence>
<name>A0ABD2Q0B3_9PLAT</name>
<feature type="coiled-coil region" evidence="1">
    <location>
        <begin position="31"/>
        <end position="65"/>
    </location>
</feature>
<sequence length="343" mass="40175">MLEQSNAEQEHMRLHYEDRLAQLHEANVNDRSKWEELKNNLEKKIKEFEIKSQEYHQQMEKIRSDNDIQLAECQTGAYNQLLNQQNQILDLLKNDKQKVSTVLVGFKNEKGKILELVQQQGILLEGQFKILNQSLSDIQKRIKLVQSPSELVKLISSTVLDGIKAHEVSKNMEIVKNLSNQLENLTVEAGKMRERCREVEGVVRDRDLLIEELKNEHRKELNQLSEKERKLAREFAEEEIAKTRKTMMMERSAQSQTVQELINKMNGKFSKLETEYSRKNNAVETLQETKSQLSDARKAIEEERVRFEVERTDLIKQNEIILSRVQNEYDQHCNVSFAIVLQA</sequence>
<protein>
    <submittedName>
        <fullName evidence="2">Uncharacterized protein</fullName>
    </submittedName>
</protein>
<organism evidence="2 3">
    <name type="scientific">Cichlidogyrus casuarinus</name>
    <dbReference type="NCBI Taxonomy" id="1844966"/>
    <lineage>
        <taxon>Eukaryota</taxon>
        <taxon>Metazoa</taxon>
        <taxon>Spiralia</taxon>
        <taxon>Lophotrochozoa</taxon>
        <taxon>Platyhelminthes</taxon>
        <taxon>Monogenea</taxon>
        <taxon>Monopisthocotylea</taxon>
        <taxon>Dactylogyridea</taxon>
        <taxon>Ancyrocephalidae</taxon>
        <taxon>Cichlidogyrus</taxon>
    </lineage>
</organism>